<dbReference type="InterPro" id="IPR000515">
    <property type="entry name" value="MetI-like"/>
</dbReference>
<accession>A0A087BLG1</accession>
<evidence type="ECO:0000259" key="10">
    <source>
        <dbReference type="PROSITE" id="PS50928"/>
    </source>
</evidence>
<name>A0A087BLG1_BIFLN</name>
<reference evidence="11 12" key="1">
    <citation type="submission" date="2014-03" db="EMBL/GenBank/DDBJ databases">
        <title>Genomics of Bifidobacteria.</title>
        <authorList>
            <person name="Ventura M."/>
            <person name="Milani C."/>
            <person name="Lugli G.A."/>
        </authorList>
    </citation>
    <scope>NUCLEOTIDE SEQUENCE [LARGE SCALE GENOMIC DNA]</scope>
    <source>
        <strain evidence="11 12">LMG 21814</strain>
    </source>
</reference>
<keyword evidence="8 9" id="KW-0472">Membrane</keyword>
<evidence type="ECO:0000256" key="5">
    <source>
        <dbReference type="ARBA" id="ARBA00022692"/>
    </source>
</evidence>
<dbReference type="Pfam" id="PF00528">
    <property type="entry name" value="BPD_transp_1"/>
    <property type="match status" value="1"/>
</dbReference>
<evidence type="ECO:0000256" key="6">
    <source>
        <dbReference type="ARBA" id="ARBA00022970"/>
    </source>
</evidence>
<dbReference type="AlphaFoldDB" id="A0A087BLG1"/>
<dbReference type="SUPFAM" id="SSF161098">
    <property type="entry name" value="MetI-like"/>
    <property type="match status" value="1"/>
</dbReference>
<keyword evidence="3 9" id="KW-0813">Transport</keyword>
<dbReference type="PROSITE" id="PS50928">
    <property type="entry name" value="ABC_TM1"/>
    <property type="match status" value="1"/>
</dbReference>
<proteinExistence type="inferred from homology"/>
<feature type="transmembrane region" description="Helical" evidence="9">
    <location>
        <begin position="285"/>
        <end position="306"/>
    </location>
</feature>
<feature type="transmembrane region" description="Helical" evidence="9">
    <location>
        <begin position="111"/>
        <end position="134"/>
    </location>
</feature>
<dbReference type="NCBIfam" id="TIGR01726">
    <property type="entry name" value="HEQRo_perm_3TM"/>
    <property type="match status" value="1"/>
</dbReference>
<dbReference type="PANTHER" id="PTHR30614">
    <property type="entry name" value="MEMBRANE COMPONENT OF AMINO ACID ABC TRANSPORTER"/>
    <property type="match status" value="1"/>
</dbReference>
<keyword evidence="5 9" id="KW-0812">Transmembrane</keyword>
<feature type="transmembrane region" description="Helical" evidence="9">
    <location>
        <begin position="146"/>
        <end position="169"/>
    </location>
</feature>
<gene>
    <name evidence="11" type="ORF">BLSS_0998</name>
</gene>
<evidence type="ECO:0000256" key="8">
    <source>
        <dbReference type="ARBA" id="ARBA00023136"/>
    </source>
</evidence>
<dbReference type="GO" id="GO:0006865">
    <property type="term" value="P:amino acid transport"/>
    <property type="evidence" value="ECO:0007669"/>
    <property type="project" value="UniProtKB-KW"/>
</dbReference>
<evidence type="ECO:0000313" key="11">
    <source>
        <dbReference type="EMBL" id="KFI71861.1"/>
    </source>
</evidence>
<evidence type="ECO:0000313" key="12">
    <source>
        <dbReference type="Proteomes" id="UP000029024"/>
    </source>
</evidence>
<evidence type="ECO:0000256" key="2">
    <source>
        <dbReference type="ARBA" id="ARBA00010072"/>
    </source>
</evidence>
<evidence type="ECO:0000256" key="9">
    <source>
        <dbReference type="RuleBase" id="RU363032"/>
    </source>
</evidence>
<protein>
    <submittedName>
        <fullName evidence="11">Amino acid ABC transporter permease</fullName>
    </submittedName>
</protein>
<keyword evidence="7 9" id="KW-1133">Transmembrane helix</keyword>
<dbReference type="CDD" id="cd06261">
    <property type="entry name" value="TM_PBP2"/>
    <property type="match status" value="1"/>
</dbReference>
<dbReference type="GO" id="GO:0043190">
    <property type="term" value="C:ATP-binding cassette (ABC) transporter complex"/>
    <property type="evidence" value="ECO:0007669"/>
    <property type="project" value="InterPro"/>
</dbReference>
<evidence type="ECO:0000256" key="1">
    <source>
        <dbReference type="ARBA" id="ARBA00004651"/>
    </source>
</evidence>
<comment type="subcellular location">
    <subcellularLocation>
        <location evidence="1 9">Cell membrane</location>
        <topology evidence="1 9">Multi-pass membrane protein</topology>
    </subcellularLocation>
</comment>
<dbReference type="PANTHER" id="PTHR30614:SF20">
    <property type="entry name" value="GLUTAMINE TRANSPORT SYSTEM PERMEASE PROTEIN GLNP"/>
    <property type="match status" value="1"/>
</dbReference>
<keyword evidence="6" id="KW-0029">Amino-acid transport</keyword>
<comment type="similarity">
    <text evidence="2">Belongs to the binding-protein-dependent transport system permease family. HisMQ subfamily.</text>
</comment>
<keyword evidence="4" id="KW-1003">Cell membrane</keyword>
<feature type="transmembrane region" description="Helical" evidence="9">
    <location>
        <begin position="60"/>
        <end position="81"/>
    </location>
</feature>
<feature type="domain" description="ABC transmembrane type-1" evidence="10">
    <location>
        <begin position="111"/>
        <end position="303"/>
    </location>
</feature>
<organism evidence="11 12">
    <name type="scientific">Bifidobacterium longum subsp. suis</name>
    <dbReference type="NCBI Taxonomy" id="1695"/>
    <lineage>
        <taxon>Bacteria</taxon>
        <taxon>Bacillati</taxon>
        <taxon>Actinomycetota</taxon>
        <taxon>Actinomycetes</taxon>
        <taxon>Bifidobacteriales</taxon>
        <taxon>Bifidobacteriaceae</taxon>
        <taxon>Bifidobacterium</taxon>
    </lineage>
</organism>
<dbReference type="InterPro" id="IPR035906">
    <property type="entry name" value="MetI-like_sf"/>
</dbReference>
<evidence type="ECO:0000256" key="4">
    <source>
        <dbReference type="ARBA" id="ARBA00022475"/>
    </source>
</evidence>
<dbReference type="InterPro" id="IPR043429">
    <property type="entry name" value="ArtM/GltK/GlnP/TcyL/YhdX-like"/>
</dbReference>
<dbReference type="Proteomes" id="UP000029024">
    <property type="component" value="Unassembled WGS sequence"/>
</dbReference>
<dbReference type="Gene3D" id="1.10.3720.10">
    <property type="entry name" value="MetI-like"/>
    <property type="match status" value="1"/>
</dbReference>
<sequence>MAGRCGNFPVTPGHSGIQEASDIHHMTAAPTETRQHNAPDEHEVSQVELRRRQYRVHQQIQSTITSLISTVVFVVVIVIGLKLSPGWPRVKETFFSGEYFVKSFPHVLDGLWLNIRVLLVAVVGVAILSTLIALVRTSRSPILFPLRILALIYTTVMRGVPIIVVLYLIGFGIPGLGLFGRIDPSVLGTIAVVMGYSAYVSEVLRAGFNDVHPSQRASARSLGLTSGQTTRLIVIPQALRKVAPALMNDFISMQKDVGLISVLGAVDAVRAAQIDVASTYNFTPYVVASLLFILMSVPFILLNDWYTERLRKRELSGGTV</sequence>
<dbReference type="EMBL" id="JGZA01000007">
    <property type="protein sequence ID" value="KFI71861.1"/>
    <property type="molecule type" value="Genomic_DNA"/>
</dbReference>
<dbReference type="GO" id="GO:0022857">
    <property type="term" value="F:transmembrane transporter activity"/>
    <property type="evidence" value="ECO:0007669"/>
    <property type="project" value="InterPro"/>
</dbReference>
<evidence type="ECO:0000256" key="7">
    <source>
        <dbReference type="ARBA" id="ARBA00022989"/>
    </source>
</evidence>
<dbReference type="InterPro" id="IPR010065">
    <property type="entry name" value="AA_ABC_transptr_permease_3TM"/>
</dbReference>
<evidence type="ECO:0000256" key="3">
    <source>
        <dbReference type="ARBA" id="ARBA00022448"/>
    </source>
</evidence>
<comment type="caution">
    <text evidence="11">The sequence shown here is derived from an EMBL/GenBank/DDBJ whole genome shotgun (WGS) entry which is preliminary data.</text>
</comment>